<dbReference type="EMBL" id="MFTC01000007">
    <property type="protein sequence ID" value="OGI52776.1"/>
    <property type="molecule type" value="Genomic_DNA"/>
</dbReference>
<dbReference type="AlphaFoldDB" id="A0A1F6U5X0"/>
<protein>
    <submittedName>
        <fullName evidence="1">Uncharacterized protein</fullName>
    </submittedName>
</protein>
<gene>
    <name evidence="1" type="ORF">A3A87_02530</name>
</gene>
<accession>A0A1F6U5X0</accession>
<reference evidence="1 2" key="1">
    <citation type="journal article" date="2016" name="Nat. Commun.">
        <title>Thousands of microbial genomes shed light on interconnected biogeochemical processes in an aquifer system.</title>
        <authorList>
            <person name="Anantharaman K."/>
            <person name="Brown C.T."/>
            <person name="Hug L.A."/>
            <person name="Sharon I."/>
            <person name="Castelle C.J."/>
            <person name="Probst A.J."/>
            <person name="Thomas B.C."/>
            <person name="Singh A."/>
            <person name="Wilkins M.J."/>
            <person name="Karaoz U."/>
            <person name="Brodie E.L."/>
            <person name="Williams K.H."/>
            <person name="Hubbard S.S."/>
            <person name="Banfield J.F."/>
        </authorList>
    </citation>
    <scope>NUCLEOTIDE SEQUENCE [LARGE SCALE GENOMIC DNA]</scope>
</reference>
<dbReference type="Proteomes" id="UP000179037">
    <property type="component" value="Unassembled WGS sequence"/>
</dbReference>
<name>A0A1F6U5X0_9PROT</name>
<sequence length="93" mass="10199">MKCYSVTKDGVVPGIQFRREPYPHVAVGDPALASADYRRVEIDTAPADSAGGKGPQAETPVNLVVLKKGDEVKIHWAQTKPRARRGRRGSRLF</sequence>
<evidence type="ECO:0000313" key="1">
    <source>
        <dbReference type="EMBL" id="OGI52776.1"/>
    </source>
</evidence>
<evidence type="ECO:0000313" key="2">
    <source>
        <dbReference type="Proteomes" id="UP000179037"/>
    </source>
</evidence>
<proteinExistence type="predicted"/>
<organism evidence="1 2">
    <name type="scientific">Candidatus Muproteobacteria bacterium RIFCSPLOWO2_01_FULL_60_18</name>
    <dbReference type="NCBI Taxonomy" id="1817768"/>
    <lineage>
        <taxon>Bacteria</taxon>
        <taxon>Pseudomonadati</taxon>
        <taxon>Pseudomonadota</taxon>
        <taxon>Candidatus Muproteobacteria</taxon>
    </lineage>
</organism>
<comment type="caution">
    <text evidence="1">The sequence shown here is derived from an EMBL/GenBank/DDBJ whole genome shotgun (WGS) entry which is preliminary data.</text>
</comment>